<gene>
    <name evidence="8" type="ORF">GCM10008956_13690</name>
</gene>
<reference evidence="9" key="1">
    <citation type="journal article" date="2019" name="Int. J. Syst. Evol. Microbiol.">
        <title>The Global Catalogue of Microorganisms (GCM) 10K type strain sequencing project: providing services to taxonomists for standard genome sequencing and annotation.</title>
        <authorList>
            <consortium name="The Broad Institute Genomics Platform"/>
            <consortium name="The Broad Institute Genome Sequencing Center for Infectious Disease"/>
            <person name="Wu L."/>
            <person name="Ma J."/>
        </authorList>
    </citation>
    <scope>NUCLEOTIDE SEQUENCE [LARGE SCALE GENOMIC DNA]</scope>
    <source>
        <strain evidence="9">JCM 31047</strain>
    </source>
</reference>
<evidence type="ECO:0000256" key="4">
    <source>
        <dbReference type="ARBA" id="ARBA00022679"/>
    </source>
</evidence>
<dbReference type="InterPro" id="IPR036097">
    <property type="entry name" value="HisK_dim/P_sf"/>
</dbReference>
<evidence type="ECO:0000259" key="7">
    <source>
        <dbReference type="PROSITE" id="PS50109"/>
    </source>
</evidence>
<dbReference type="AlphaFoldDB" id="A0A8H9L765"/>
<name>A0A8H9L765_9DEIO</name>
<dbReference type="GO" id="GO:0007234">
    <property type="term" value="P:osmosensory signaling via phosphorelay pathway"/>
    <property type="evidence" value="ECO:0007669"/>
    <property type="project" value="TreeGrafter"/>
</dbReference>
<dbReference type="InterPro" id="IPR036890">
    <property type="entry name" value="HATPase_C_sf"/>
</dbReference>
<comment type="catalytic activity">
    <reaction evidence="1">
        <text>ATP + protein L-histidine = ADP + protein N-phospho-L-histidine.</text>
        <dbReference type="EC" id="2.7.13.3"/>
    </reaction>
</comment>
<protein>
    <recommendedName>
        <fullName evidence="2">histidine kinase</fullName>
        <ecNumber evidence="2">2.7.13.3</ecNumber>
    </recommendedName>
</protein>
<dbReference type="PRINTS" id="PR00344">
    <property type="entry name" value="BCTRLSENSOR"/>
</dbReference>
<dbReference type="SMART" id="SM00387">
    <property type="entry name" value="HATPase_c"/>
    <property type="match status" value="1"/>
</dbReference>
<dbReference type="InterPro" id="IPR003594">
    <property type="entry name" value="HATPase_dom"/>
</dbReference>
<dbReference type="GO" id="GO:0000156">
    <property type="term" value="F:phosphorelay response regulator activity"/>
    <property type="evidence" value="ECO:0007669"/>
    <property type="project" value="TreeGrafter"/>
</dbReference>
<dbReference type="Gene3D" id="3.30.450.40">
    <property type="match status" value="2"/>
</dbReference>
<accession>A0A8H9L765</accession>
<dbReference type="InterPro" id="IPR003018">
    <property type="entry name" value="GAF"/>
</dbReference>
<evidence type="ECO:0000256" key="1">
    <source>
        <dbReference type="ARBA" id="ARBA00000085"/>
    </source>
</evidence>
<dbReference type="InterPro" id="IPR005467">
    <property type="entry name" value="His_kinase_dom"/>
</dbReference>
<dbReference type="GO" id="GO:0030295">
    <property type="term" value="F:protein kinase activator activity"/>
    <property type="evidence" value="ECO:0007669"/>
    <property type="project" value="TreeGrafter"/>
</dbReference>
<dbReference type="RefSeq" id="WP_110833367.1">
    <property type="nucleotide sequence ID" value="NZ_BMQG01000003.1"/>
</dbReference>
<dbReference type="SUPFAM" id="SSF55874">
    <property type="entry name" value="ATPase domain of HSP90 chaperone/DNA topoisomerase II/histidine kinase"/>
    <property type="match status" value="1"/>
</dbReference>
<dbReference type="InterPro" id="IPR003661">
    <property type="entry name" value="HisK_dim/P_dom"/>
</dbReference>
<dbReference type="Gene3D" id="1.10.287.130">
    <property type="match status" value="1"/>
</dbReference>
<dbReference type="Gene3D" id="3.30.565.10">
    <property type="entry name" value="Histidine kinase-like ATPase, C-terminal domain"/>
    <property type="match status" value="1"/>
</dbReference>
<dbReference type="PANTHER" id="PTHR42878:SF15">
    <property type="entry name" value="BACTERIOPHYTOCHROME"/>
    <property type="match status" value="1"/>
</dbReference>
<dbReference type="Pfam" id="PF02518">
    <property type="entry name" value="HATPase_c"/>
    <property type="match status" value="1"/>
</dbReference>
<keyword evidence="4" id="KW-0808">Transferase</keyword>
<dbReference type="SMART" id="SM00388">
    <property type="entry name" value="HisKA"/>
    <property type="match status" value="1"/>
</dbReference>
<evidence type="ECO:0000313" key="9">
    <source>
        <dbReference type="Proteomes" id="UP000600547"/>
    </source>
</evidence>
<dbReference type="EMBL" id="BMQG01000003">
    <property type="protein sequence ID" value="GGM38501.1"/>
    <property type="molecule type" value="Genomic_DNA"/>
</dbReference>
<dbReference type="InterPro" id="IPR029016">
    <property type="entry name" value="GAF-like_dom_sf"/>
</dbReference>
<dbReference type="PANTHER" id="PTHR42878">
    <property type="entry name" value="TWO-COMPONENT HISTIDINE KINASE"/>
    <property type="match status" value="1"/>
</dbReference>
<dbReference type="SUPFAM" id="SSF47384">
    <property type="entry name" value="Homodimeric domain of signal transducing histidine kinase"/>
    <property type="match status" value="1"/>
</dbReference>
<evidence type="ECO:0000256" key="6">
    <source>
        <dbReference type="SAM" id="MobiDB-lite"/>
    </source>
</evidence>
<dbReference type="Pfam" id="PF00512">
    <property type="entry name" value="HisKA"/>
    <property type="match status" value="1"/>
</dbReference>
<dbReference type="PROSITE" id="PS50109">
    <property type="entry name" value="HIS_KIN"/>
    <property type="match status" value="1"/>
</dbReference>
<dbReference type="InterPro" id="IPR004358">
    <property type="entry name" value="Sig_transdc_His_kin-like_C"/>
</dbReference>
<dbReference type="EC" id="2.7.13.3" evidence="2"/>
<keyword evidence="5" id="KW-0418">Kinase</keyword>
<dbReference type="InterPro" id="IPR050351">
    <property type="entry name" value="BphY/WalK/GraS-like"/>
</dbReference>
<keyword evidence="3" id="KW-0597">Phosphoprotein</keyword>
<dbReference type="Pfam" id="PF01590">
    <property type="entry name" value="GAF"/>
    <property type="match status" value="1"/>
</dbReference>
<evidence type="ECO:0000313" key="8">
    <source>
        <dbReference type="EMBL" id="GGM38501.1"/>
    </source>
</evidence>
<evidence type="ECO:0000256" key="5">
    <source>
        <dbReference type="ARBA" id="ARBA00022777"/>
    </source>
</evidence>
<dbReference type="SUPFAM" id="SSF55781">
    <property type="entry name" value="GAF domain-like"/>
    <property type="match status" value="2"/>
</dbReference>
<dbReference type="Proteomes" id="UP000600547">
    <property type="component" value="Unassembled WGS sequence"/>
</dbReference>
<evidence type="ECO:0000256" key="3">
    <source>
        <dbReference type="ARBA" id="ARBA00022553"/>
    </source>
</evidence>
<sequence>MNDERAPTEAWLEFTLALTRATGLSELQAALTSPLAAQAGVSATLTVPPGAPADGLLLPRQGEPVAALHLGATPARQALALTQLIDLQLRAHAPGPAPAPESSSDSGTGSSTLRAYLQATRHLTAELDFAALNQRADELLRALLPGVTSSVLECLGTRWAVRFVSEHAALAVQAPVPQGLLVDVPALRDAEERVGAPLFIDDWDAAAQQLPASAAYHAAALQAFEVPEWPVTILAAGCRECRCWTPEERAVFTGVARAYGEALTRVARAHQLVVERATLRALVEFKERAAHSRNIGDLSGQAALVLRQLLDRVTVGYLVREGGGWRATTLLGDLPERLAARLRGGSVLEHEVLDAAFATGEAQFVPRQTTPPSVPGVDAFGALAVYPVTEQRQAAGLLVMGTQRAPDWTERERSVFRAVGRSLAQAFDREVRERRLAQQHAELQAQARSLQAFAQLSADLGAQEDRVALVRRAQEVALSLLPPGFAVYYEPEGERLWHLRSQVGSLRNEALQAVVDAGLDFHDSQNLLIPWRTGQPYYQSEYDPATDRLDDTRNVVGASATIPLRQAGELIGVFAIGQYEPHPWAPGNRALLEGVTRSLQLALDRAASLAELRRTTQETARSNAALQAANEELEAFAYSVSHDLRAPVRHIAGFADLLRRALGPLDSQPKAARYLNIIAESAAQMNALIDAMLALSRVTRQELHLTDVDLNALVSGVRATLAPELQGRAVTIQVAPLPTVQADAALLRQVMTNLLSNAVKYTAPCPDAQIQVWADAAPDAWTVRVRDNGVGFDPAYAHKLFGVFQRLHRAEEFSGTGVGLANVRRIVQRHGGSVQAESQPGGGATFSFRLPRQV</sequence>
<feature type="compositionally biased region" description="Low complexity" evidence="6">
    <location>
        <begin position="100"/>
        <end position="111"/>
    </location>
</feature>
<dbReference type="CDD" id="cd00082">
    <property type="entry name" value="HisKA"/>
    <property type="match status" value="1"/>
</dbReference>
<feature type="domain" description="Histidine kinase" evidence="7">
    <location>
        <begin position="639"/>
        <end position="854"/>
    </location>
</feature>
<feature type="region of interest" description="Disordered" evidence="6">
    <location>
        <begin position="92"/>
        <end position="111"/>
    </location>
</feature>
<organism evidence="8 9">
    <name type="scientific">Deinococcus arenae</name>
    <dbReference type="NCBI Taxonomy" id="1452751"/>
    <lineage>
        <taxon>Bacteria</taxon>
        <taxon>Thermotogati</taxon>
        <taxon>Deinococcota</taxon>
        <taxon>Deinococci</taxon>
        <taxon>Deinococcales</taxon>
        <taxon>Deinococcaceae</taxon>
        <taxon>Deinococcus</taxon>
    </lineage>
</organism>
<dbReference type="GO" id="GO:0000155">
    <property type="term" value="F:phosphorelay sensor kinase activity"/>
    <property type="evidence" value="ECO:0007669"/>
    <property type="project" value="InterPro"/>
</dbReference>
<evidence type="ECO:0000256" key="2">
    <source>
        <dbReference type="ARBA" id="ARBA00012438"/>
    </source>
</evidence>
<proteinExistence type="predicted"/>
<dbReference type="FunFam" id="3.30.565.10:FF:000006">
    <property type="entry name" value="Sensor histidine kinase WalK"/>
    <property type="match status" value="1"/>
</dbReference>
<comment type="caution">
    <text evidence="8">The sequence shown here is derived from an EMBL/GenBank/DDBJ whole genome shotgun (WGS) entry which is preliminary data.</text>
</comment>
<keyword evidence="9" id="KW-1185">Reference proteome</keyword>
<dbReference type="SMART" id="SM00065">
    <property type="entry name" value="GAF"/>
    <property type="match status" value="2"/>
</dbReference>